<proteinExistence type="predicted"/>
<sequence>MHAKFTNKIGDFIRYQKKSTIWPGIKLAASINRPYMGWMVGNGAKIDLWRDTWATDIPLREYIEMSQCLWKRCTAKLSDYINSNGWDIPTDIRILLLALCPELSEFLQPNKDIFAWTYQEMPCVNPNLACHHLDLIPHSLAEK</sequence>
<accession>A0A7J7NQD1</accession>
<evidence type="ECO:0000313" key="2">
    <source>
        <dbReference type="Proteomes" id="UP000541444"/>
    </source>
</evidence>
<protein>
    <submittedName>
        <fullName evidence="1">Uncharacterized protein</fullName>
    </submittedName>
</protein>
<keyword evidence="2" id="KW-1185">Reference proteome</keyword>
<dbReference type="Proteomes" id="UP000541444">
    <property type="component" value="Unassembled WGS sequence"/>
</dbReference>
<comment type="caution">
    <text evidence="1">The sequence shown here is derived from an EMBL/GenBank/DDBJ whole genome shotgun (WGS) entry which is preliminary data.</text>
</comment>
<name>A0A7J7NQD1_9MAGN</name>
<dbReference type="OrthoDB" id="914151at2759"/>
<evidence type="ECO:0000313" key="1">
    <source>
        <dbReference type="EMBL" id="KAF6169401.1"/>
    </source>
</evidence>
<dbReference type="EMBL" id="JACGCM010000664">
    <property type="protein sequence ID" value="KAF6169401.1"/>
    <property type="molecule type" value="Genomic_DNA"/>
</dbReference>
<gene>
    <name evidence="1" type="ORF">GIB67_002888</name>
</gene>
<organism evidence="1 2">
    <name type="scientific">Kingdonia uniflora</name>
    <dbReference type="NCBI Taxonomy" id="39325"/>
    <lineage>
        <taxon>Eukaryota</taxon>
        <taxon>Viridiplantae</taxon>
        <taxon>Streptophyta</taxon>
        <taxon>Embryophyta</taxon>
        <taxon>Tracheophyta</taxon>
        <taxon>Spermatophyta</taxon>
        <taxon>Magnoliopsida</taxon>
        <taxon>Ranunculales</taxon>
        <taxon>Circaeasteraceae</taxon>
        <taxon>Kingdonia</taxon>
    </lineage>
</organism>
<reference evidence="1 2" key="1">
    <citation type="journal article" date="2020" name="IScience">
        <title>Genome Sequencing of the Endangered Kingdonia uniflora (Circaeasteraceae, Ranunculales) Reveals Potential Mechanisms of Evolutionary Specialization.</title>
        <authorList>
            <person name="Sun Y."/>
            <person name="Deng T."/>
            <person name="Zhang A."/>
            <person name="Moore M.J."/>
            <person name="Landis J.B."/>
            <person name="Lin N."/>
            <person name="Zhang H."/>
            <person name="Zhang X."/>
            <person name="Huang J."/>
            <person name="Zhang X."/>
            <person name="Sun H."/>
            <person name="Wang H."/>
        </authorList>
    </citation>
    <scope>NUCLEOTIDE SEQUENCE [LARGE SCALE GENOMIC DNA]</scope>
    <source>
        <strain evidence="1">TB1705</strain>
        <tissue evidence="1">Leaf</tissue>
    </source>
</reference>
<dbReference type="AlphaFoldDB" id="A0A7J7NQD1"/>